<dbReference type="PANTHER" id="PTHR32432">
    <property type="entry name" value="CELL DIVISION PROTEIN FTSA-RELATED"/>
    <property type="match status" value="1"/>
</dbReference>
<protein>
    <submittedName>
        <fullName evidence="2">Type IV pilus assembly protein PilM</fullName>
    </submittedName>
</protein>
<dbReference type="AlphaFoldDB" id="A0A3M0ADP0"/>
<dbReference type="Gene3D" id="3.30.1490.300">
    <property type="match status" value="1"/>
</dbReference>
<dbReference type="NCBIfam" id="TIGR01175">
    <property type="entry name" value="pilM"/>
    <property type="match status" value="1"/>
</dbReference>
<comment type="caution">
    <text evidence="2">The sequence shown here is derived from an EMBL/GenBank/DDBJ whole genome shotgun (WGS) entry which is preliminary data.</text>
</comment>
<evidence type="ECO:0000259" key="1">
    <source>
        <dbReference type="SMART" id="SM00842"/>
    </source>
</evidence>
<keyword evidence="3" id="KW-1185">Reference proteome</keyword>
<dbReference type="CDD" id="cd24049">
    <property type="entry name" value="ASKHA_NBD_PilM"/>
    <property type="match status" value="1"/>
</dbReference>
<dbReference type="PIRSF" id="PIRSF019169">
    <property type="entry name" value="PilM"/>
    <property type="match status" value="1"/>
</dbReference>
<dbReference type="InterPro" id="IPR003494">
    <property type="entry name" value="SHS2_FtsA"/>
</dbReference>
<dbReference type="Gene3D" id="3.30.420.40">
    <property type="match status" value="2"/>
</dbReference>
<proteinExistence type="predicted"/>
<dbReference type="EMBL" id="REFJ01000001">
    <property type="protein sequence ID" value="RMA82244.1"/>
    <property type="molecule type" value="Genomic_DNA"/>
</dbReference>
<evidence type="ECO:0000313" key="3">
    <source>
        <dbReference type="Proteomes" id="UP000267187"/>
    </source>
</evidence>
<dbReference type="InterPro" id="IPR050696">
    <property type="entry name" value="FtsA/MreB"/>
</dbReference>
<sequence>MSLKGLFAKPQRRLLGLDISSTAVKLLELSKSGDKYRIEAYGVLGMPEGAVVDRTIKDPDAVSSVIRKLVSRTGTKLKGAAVAVTGSSVIIKRLQMPAGLSEAELATRIIMDAEQYITFPIEEVSLDFEVLGPSQTEGQLDILLVACRSENVDMLTEVVSAAGLVPEVVDVEVFALTRAFSFVAPQLEADKDSAIALFDIGATATNITVIQGGGTGVPREVNFGGHLLTDQIMQRYGLSLEEAGQAKRLGGLPDDYQSEVLAPWIEDAVDQLQSNLRNYVSAASISEVDYVVLAGGGAAIPGLAEAFEARTGIQSFVADPFARVNFAKRINKRALQSDAQAMTVATGLAMWSFIDGKH</sequence>
<dbReference type="SMART" id="SM00842">
    <property type="entry name" value="FtsA"/>
    <property type="match status" value="1"/>
</dbReference>
<dbReference type="RefSeq" id="WP_121875589.1">
    <property type="nucleotide sequence ID" value="NZ_REFJ01000001.1"/>
</dbReference>
<dbReference type="Proteomes" id="UP000267187">
    <property type="component" value="Unassembled WGS sequence"/>
</dbReference>
<dbReference type="PANTHER" id="PTHR32432:SF3">
    <property type="entry name" value="ETHANOLAMINE UTILIZATION PROTEIN EUTJ"/>
    <property type="match status" value="1"/>
</dbReference>
<dbReference type="Pfam" id="PF11104">
    <property type="entry name" value="PilM_2"/>
    <property type="match status" value="1"/>
</dbReference>
<evidence type="ECO:0000313" key="2">
    <source>
        <dbReference type="EMBL" id="RMA82244.1"/>
    </source>
</evidence>
<dbReference type="InterPro" id="IPR043129">
    <property type="entry name" value="ATPase_NBD"/>
</dbReference>
<name>A0A3M0ADP0_9GAMM</name>
<dbReference type="SUPFAM" id="SSF53067">
    <property type="entry name" value="Actin-like ATPase domain"/>
    <property type="match status" value="2"/>
</dbReference>
<dbReference type="GO" id="GO:0051301">
    <property type="term" value="P:cell division"/>
    <property type="evidence" value="ECO:0007669"/>
    <property type="project" value="InterPro"/>
</dbReference>
<dbReference type="OrthoDB" id="9773403at2"/>
<gene>
    <name evidence="2" type="ORF">DFR27_0192</name>
</gene>
<feature type="domain" description="SHS2" evidence="1">
    <location>
        <begin position="14"/>
        <end position="180"/>
    </location>
</feature>
<reference evidence="2 3" key="1">
    <citation type="submission" date="2018-10" db="EMBL/GenBank/DDBJ databases">
        <title>Genomic Encyclopedia of Type Strains, Phase IV (KMG-IV): sequencing the most valuable type-strain genomes for metagenomic binning, comparative biology and taxonomic classification.</title>
        <authorList>
            <person name="Goeker M."/>
        </authorList>
    </citation>
    <scope>NUCLEOTIDE SEQUENCE [LARGE SCALE GENOMIC DNA]</scope>
    <source>
        <strain evidence="2 3">DSM 25080</strain>
    </source>
</reference>
<organism evidence="2 3">
    <name type="scientific">Umboniibacter marinipuniceus</name>
    <dbReference type="NCBI Taxonomy" id="569599"/>
    <lineage>
        <taxon>Bacteria</taxon>
        <taxon>Pseudomonadati</taxon>
        <taxon>Pseudomonadota</taxon>
        <taxon>Gammaproteobacteria</taxon>
        <taxon>Cellvibrionales</taxon>
        <taxon>Cellvibrionaceae</taxon>
        <taxon>Umboniibacter</taxon>
    </lineage>
</organism>
<accession>A0A3M0ADP0</accession>
<dbReference type="InterPro" id="IPR005883">
    <property type="entry name" value="PilM"/>
</dbReference>